<comment type="similarity">
    <text evidence="1">Belongs to the heat shock protein 70 family.</text>
</comment>
<dbReference type="SUPFAM" id="SSF53067">
    <property type="entry name" value="Actin-like ATPase domain"/>
    <property type="match status" value="2"/>
</dbReference>
<evidence type="ECO:0000256" key="3">
    <source>
        <dbReference type="ARBA" id="ARBA00022840"/>
    </source>
</evidence>
<organism evidence="4 5">
    <name type="scientific">Candidatus Annandia adelgestsuga</name>
    <dbReference type="NCBI Taxonomy" id="1302411"/>
    <lineage>
        <taxon>Bacteria</taxon>
        <taxon>Pseudomonadati</taxon>
        <taxon>Pseudomonadota</taxon>
        <taxon>Gammaproteobacteria</taxon>
        <taxon>Enterobacterales</taxon>
        <taxon>Enterobacteriaceae</taxon>
        <taxon>Candidatus Annandia</taxon>
    </lineage>
</organism>
<dbReference type="OrthoDB" id="9766019at2"/>
<name>A0A3S9J7T0_9ENTR</name>
<dbReference type="RefSeq" id="WP_126071616.1">
    <property type="nucleotide sequence ID" value="NZ_CP026513.1"/>
</dbReference>
<dbReference type="PROSITE" id="PS00297">
    <property type="entry name" value="HSP70_1"/>
    <property type="match status" value="1"/>
</dbReference>
<protein>
    <submittedName>
        <fullName evidence="4">Chaperone protein HscA</fullName>
    </submittedName>
</protein>
<evidence type="ECO:0000256" key="1">
    <source>
        <dbReference type="ARBA" id="ARBA00007381"/>
    </source>
</evidence>
<dbReference type="Gene3D" id="3.90.640.10">
    <property type="entry name" value="Actin, Chain A, domain 4"/>
    <property type="match status" value="1"/>
</dbReference>
<dbReference type="InterPro" id="IPR018181">
    <property type="entry name" value="Heat_shock_70_CS"/>
</dbReference>
<dbReference type="AlphaFoldDB" id="A0A3S9J7T0"/>
<dbReference type="PRINTS" id="PR00301">
    <property type="entry name" value="HEATSHOCK70"/>
</dbReference>
<dbReference type="EMBL" id="CP026513">
    <property type="protein sequence ID" value="AZP36346.1"/>
    <property type="molecule type" value="Genomic_DNA"/>
</dbReference>
<keyword evidence="2" id="KW-0547">Nucleotide-binding</keyword>
<evidence type="ECO:0000313" key="4">
    <source>
        <dbReference type="EMBL" id="AZP36346.1"/>
    </source>
</evidence>
<dbReference type="InterPro" id="IPR013126">
    <property type="entry name" value="Hsp_70_fam"/>
</dbReference>
<keyword evidence="3" id="KW-0067">ATP-binding</keyword>
<dbReference type="Proteomes" id="UP000274458">
    <property type="component" value="Chromosome"/>
</dbReference>
<dbReference type="GO" id="GO:0005524">
    <property type="term" value="F:ATP binding"/>
    <property type="evidence" value="ECO:0007669"/>
    <property type="project" value="UniProtKB-KW"/>
</dbReference>
<dbReference type="InterPro" id="IPR043129">
    <property type="entry name" value="ATPase_NBD"/>
</dbReference>
<dbReference type="GO" id="GO:0140662">
    <property type="term" value="F:ATP-dependent protein folding chaperone"/>
    <property type="evidence" value="ECO:0007669"/>
    <property type="project" value="InterPro"/>
</dbReference>
<keyword evidence="5" id="KW-1185">Reference proteome</keyword>
<gene>
    <name evidence="4" type="primary">hscA</name>
    <name evidence="4" type="ORF">C3B56_00250</name>
</gene>
<dbReference type="Pfam" id="PF00012">
    <property type="entry name" value="HSP70"/>
    <property type="match status" value="1"/>
</dbReference>
<dbReference type="Gene3D" id="2.60.34.10">
    <property type="entry name" value="Substrate Binding Domain Of DNAk, Chain A, domain 1"/>
    <property type="match status" value="1"/>
</dbReference>
<dbReference type="SUPFAM" id="SSF100920">
    <property type="entry name" value="Heat shock protein 70kD (HSP70), peptide-binding domain"/>
    <property type="match status" value="1"/>
</dbReference>
<accession>A0A3S9J7T0</accession>
<evidence type="ECO:0000313" key="5">
    <source>
        <dbReference type="Proteomes" id="UP000274458"/>
    </source>
</evidence>
<reference evidence="4 5" key="1">
    <citation type="journal article" date="2018" name="Genome Biol. Evol.">
        <title>Partnering With a Pest: Genomes of Hemlock Woolly Adelgid Symbionts Reveal Atypical Nutritional Provisioning Patterns in Dual-Obligate Bacteria.</title>
        <authorList>
            <person name="Weglarz K.M."/>
            <person name="Havill N.P."/>
            <person name="Burke G.R."/>
            <person name="von Dohlen C.D."/>
        </authorList>
    </citation>
    <scope>NUCLEOTIDE SEQUENCE [LARGE SCALE GENOMIC DNA]</scope>
    <source>
        <strain evidence="4">ENA</strain>
    </source>
</reference>
<proteinExistence type="inferred from homology"/>
<dbReference type="PANTHER" id="PTHR19375">
    <property type="entry name" value="HEAT SHOCK PROTEIN 70KDA"/>
    <property type="match status" value="1"/>
</dbReference>
<evidence type="ECO:0000256" key="2">
    <source>
        <dbReference type="ARBA" id="ARBA00022741"/>
    </source>
</evidence>
<dbReference type="Gene3D" id="3.30.420.40">
    <property type="match status" value="2"/>
</dbReference>
<sequence>MLNKKKITLGIDLGTTYSLVSSFFNNKIKILTDTKGRFLLPSIASYNKLKSIIGWKLFKKKYKFYNILTSIKRIIGINIDDINIKFYNNFLYSLKSINKNIFINTNIGLINIINVYIDILKTLKIRSEYILNINNIKDVVITVPAYFNNEQINITKDAANLSNLNLLKLLNEPTSAAIAYGVYKKINGLIAVYDLGGGTFDISILKIDYNGFYEVLAIGGNNYLGGDDIDFLIVSWLIKKLNLKNVNNKIIIKKLKSLAIKIKLKLTYQKKFIINYNKYQIEIYKKDLENIIEPLINYTLLICYETIKNINIKVLDIKNVILVGGSTRIPFIKNKIQSFFKCNLLNNINPDKVVSIGAAIHANEIIKNKYKKVLLLDVIPISLGIETIGGVVEKIIYRNTKIPISCTKEFTTFKDNQTTMSIKIIQGENNLVSKCKCLSKFILTNIPPLPSGKIKIFINFKIDHNGLLNVKIQEKSTGIKKEIKIYNLYKNRLLNYK</sequence>
<dbReference type="InterPro" id="IPR029047">
    <property type="entry name" value="HSP70_peptide-bd_sf"/>
</dbReference>
<dbReference type="KEGG" id="aade:C3B56_00250"/>
<dbReference type="PROSITE" id="PS00329">
    <property type="entry name" value="HSP70_2"/>
    <property type="match status" value="1"/>
</dbReference>